<evidence type="ECO:0000313" key="7">
    <source>
        <dbReference type="Proteomes" id="UP000199671"/>
    </source>
</evidence>
<dbReference type="PANTHER" id="PTHR43335">
    <property type="entry name" value="ABC TRANSPORTER, ATP-BINDING PROTEIN"/>
    <property type="match status" value="1"/>
</dbReference>
<evidence type="ECO:0000259" key="5">
    <source>
        <dbReference type="PROSITE" id="PS50893"/>
    </source>
</evidence>
<evidence type="ECO:0000256" key="2">
    <source>
        <dbReference type="ARBA" id="ARBA00022448"/>
    </source>
</evidence>
<evidence type="ECO:0000256" key="1">
    <source>
        <dbReference type="ARBA" id="ARBA00005417"/>
    </source>
</evidence>
<sequence length="292" mass="30579">MRAPVVSDVGIRHLVVRAEPGCMTTSAPSSPPVSPSVPTAGTFRHAAATVPPGLALRGVEVSYGRQKVLTGLNLTARPSRVYGLLGLNGAGKSTTFNTALGLLRPDAGTIEVLGRPLSRESLMHVGASINGPAFYPQLSARRNLRIHCLLTGTGPEVIDPLLEQVGLGQAGRKRAGSFSTGMKVRLALAMALLGDPEVLVLDEPQSGLDPQGIIWLRDLLRELAAGGRTVIVSSHVLGEMARTCDDVGVLAGGRMVYEGPLADFAVAGQDLEEAFLAAVTDAADRRGQEARR</sequence>
<dbReference type="Pfam" id="PF00005">
    <property type="entry name" value="ABC_tran"/>
    <property type="match status" value="1"/>
</dbReference>
<protein>
    <submittedName>
        <fullName evidence="6">ABC-2 type transport system ATP-binding protein</fullName>
    </submittedName>
</protein>
<feature type="domain" description="ABC transporter" evidence="5">
    <location>
        <begin position="54"/>
        <end position="277"/>
    </location>
</feature>
<dbReference type="GO" id="GO:0005524">
    <property type="term" value="F:ATP binding"/>
    <property type="evidence" value="ECO:0007669"/>
    <property type="project" value="UniProtKB-KW"/>
</dbReference>
<dbReference type="Gene3D" id="3.40.50.300">
    <property type="entry name" value="P-loop containing nucleotide triphosphate hydrolases"/>
    <property type="match status" value="1"/>
</dbReference>
<keyword evidence="4 6" id="KW-0067">ATP-binding</keyword>
<keyword evidence="2" id="KW-0813">Transport</keyword>
<reference evidence="6 7" key="1">
    <citation type="submission" date="2016-10" db="EMBL/GenBank/DDBJ databases">
        <authorList>
            <person name="de Groot N.N."/>
        </authorList>
    </citation>
    <scope>NUCLEOTIDE SEQUENCE [LARGE SCALE GENOMIC DNA]</scope>
    <source>
        <strain evidence="6 7">KPR-7B</strain>
    </source>
</reference>
<evidence type="ECO:0000313" key="6">
    <source>
        <dbReference type="EMBL" id="SDM95400.1"/>
    </source>
</evidence>
<evidence type="ECO:0000256" key="3">
    <source>
        <dbReference type="ARBA" id="ARBA00022741"/>
    </source>
</evidence>
<dbReference type="AlphaFoldDB" id="A0A1G9XF72"/>
<accession>A0A1G9XF72</accession>
<dbReference type="PROSITE" id="PS50893">
    <property type="entry name" value="ABC_TRANSPORTER_2"/>
    <property type="match status" value="1"/>
</dbReference>
<keyword evidence="3" id="KW-0547">Nucleotide-binding</keyword>
<dbReference type="InterPro" id="IPR027417">
    <property type="entry name" value="P-loop_NTPase"/>
</dbReference>
<dbReference type="InterPro" id="IPR003593">
    <property type="entry name" value="AAA+_ATPase"/>
</dbReference>
<dbReference type="SMART" id="SM00382">
    <property type="entry name" value="AAA"/>
    <property type="match status" value="1"/>
</dbReference>
<gene>
    <name evidence="6" type="ORF">SAMN04487766_109115</name>
</gene>
<name>A0A1G9XF72_9ACTO</name>
<organism evidence="6 7">
    <name type="scientific">Actinomyces ruminicola</name>
    <dbReference type="NCBI Taxonomy" id="332524"/>
    <lineage>
        <taxon>Bacteria</taxon>
        <taxon>Bacillati</taxon>
        <taxon>Actinomycetota</taxon>
        <taxon>Actinomycetes</taxon>
        <taxon>Actinomycetales</taxon>
        <taxon>Actinomycetaceae</taxon>
        <taxon>Actinomyces</taxon>
    </lineage>
</organism>
<dbReference type="PANTHER" id="PTHR43335:SF4">
    <property type="entry name" value="ABC TRANSPORTER, ATP-BINDING PROTEIN"/>
    <property type="match status" value="1"/>
</dbReference>
<evidence type="ECO:0000256" key="4">
    <source>
        <dbReference type="ARBA" id="ARBA00022840"/>
    </source>
</evidence>
<dbReference type="EMBL" id="FNHU01000009">
    <property type="protein sequence ID" value="SDM95400.1"/>
    <property type="molecule type" value="Genomic_DNA"/>
</dbReference>
<dbReference type="Proteomes" id="UP000199671">
    <property type="component" value="Unassembled WGS sequence"/>
</dbReference>
<dbReference type="GO" id="GO:0016887">
    <property type="term" value="F:ATP hydrolysis activity"/>
    <property type="evidence" value="ECO:0007669"/>
    <property type="project" value="InterPro"/>
</dbReference>
<proteinExistence type="inferred from homology"/>
<comment type="similarity">
    <text evidence="1">Belongs to the ABC transporter superfamily.</text>
</comment>
<dbReference type="InterPro" id="IPR003439">
    <property type="entry name" value="ABC_transporter-like_ATP-bd"/>
</dbReference>
<dbReference type="SUPFAM" id="SSF52540">
    <property type="entry name" value="P-loop containing nucleoside triphosphate hydrolases"/>
    <property type="match status" value="1"/>
</dbReference>